<dbReference type="Pfam" id="PF14529">
    <property type="entry name" value="Exo_endo_phos_2"/>
    <property type="match status" value="1"/>
</dbReference>
<gene>
    <name evidence="2" type="ORF">TPSB3V08_LOCUS2803</name>
</gene>
<dbReference type="InterPro" id="IPR005135">
    <property type="entry name" value="Endo/exonuclease/phosphatase"/>
</dbReference>
<reference evidence="2" key="1">
    <citation type="submission" date="2020-11" db="EMBL/GenBank/DDBJ databases">
        <authorList>
            <person name="Tran Van P."/>
        </authorList>
    </citation>
    <scope>NUCLEOTIDE SEQUENCE</scope>
</reference>
<organism evidence="2">
    <name type="scientific">Timema poppense</name>
    <name type="common">Walking stick</name>
    <dbReference type="NCBI Taxonomy" id="170557"/>
    <lineage>
        <taxon>Eukaryota</taxon>
        <taxon>Metazoa</taxon>
        <taxon>Ecdysozoa</taxon>
        <taxon>Arthropoda</taxon>
        <taxon>Hexapoda</taxon>
        <taxon>Insecta</taxon>
        <taxon>Pterygota</taxon>
        <taxon>Neoptera</taxon>
        <taxon>Polyneoptera</taxon>
        <taxon>Phasmatodea</taxon>
        <taxon>Timematodea</taxon>
        <taxon>Timematoidea</taxon>
        <taxon>Timematidae</taxon>
        <taxon>Timema</taxon>
    </lineage>
</organism>
<accession>A0A7R9GYC2</accession>
<dbReference type="SUPFAM" id="SSF56219">
    <property type="entry name" value="DNase I-like"/>
    <property type="match status" value="1"/>
</dbReference>
<feature type="domain" description="Endonuclease/exonuclease/phosphatase" evidence="1">
    <location>
        <begin position="6"/>
        <end position="72"/>
    </location>
</feature>
<dbReference type="EMBL" id="OD001167">
    <property type="protein sequence ID" value="CAD7400857.1"/>
    <property type="molecule type" value="Genomic_DNA"/>
</dbReference>
<sequence>MEAFLRGTTPVLIGDDFNAKHPSWGSRIMNPRRGLLCDDIDQHGLIACSPPTPIHFPHNFLGLPDVLDFVVTRGIRR</sequence>
<evidence type="ECO:0000313" key="2">
    <source>
        <dbReference type="EMBL" id="CAD7400857.1"/>
    </source>
</evidence>
<name>A0A7R9GYC2_TIMPO</name>
<proteinExistence type="predicted"/>
<evidence type="ECO:0000259" key="1">
    <source>
        <dbReference type="Pfam" id="PF14529"/>
    </source>
</evidence>
<dbReference type="GO" id="GO:0003824">
    <property type="term" value="F:catalytic activity"/>
    <property type="evidence" value="ECO:0007669"/>
    <property type="project" value="InterPro"/>
</dbReference>
<dbReference type="InterPro" id="IPR036691">
    <property type="entry name" value="Endo/exonu/phosph_ase_sf"/>
</dbReference>
<protein>
    <recommendedName>
        <fullName evidence="1">Endonuclease/exonuclease/phosphatase domain-containing protein</fullName>
    </recommendedName>
</protein>
<dbReference type="AlphaFoldDB" id="A0A7R9GYC2"/>
<dbReference type="Gene3D" id="3.60.10.10">
    <property type="entry name" value="Endonuclease/exonuclease/phosphatase"/>
    <property type="match status" value="1"/>
</dbReference>